<evidence type="ECO:0000313" key="2">
    <source>
        <dbReference type="Proteomes" id="UP000218785"/>
    </source>
</evidence>
<dbReference type="EMBL" id="AP018248">
    <property type="protein sequence ID" value="BAZ00472.1"/>
    <property type="molecule type" value="Genomic_DNA"/>
</dbReference>
<dbReference type="RefSeq" id="WP_096579375.1">
    <property type="nucleotide sequence ID" value="NZ_CAWNJS010000001.1"/>
</dbReference>
<evidence type="ECO:0000313" key="1">
    <source>
        <dbReference type="EMBL" id="BAZ00472.1"/>
    </source>
</evidence>
<protein>
    <submittedName>
        <fullName evidence="1">Uncharacterized protein</fullName>
    </submittedName>
</protein>
<keyword evidence="2" id="KW-1185">Reference proteome</keyword>
<proteinExistence type="predicted"/>
<dbReference type="KEGG" id="ttq:NIES37_44640"/>
<gene>
    <name evidence="1" type="ORF">NIES37_44640</name>
</gene>
<dbReference type="AlphaFoldDB" id="A0A1Z4N494"/>
<name>A0A1Z4N494_9CYAN</name>
<accession>A0A1Z4N494</accession>
<sequence>MAVTTSLRSDNFQLFLSLQSEIKDAATYITRLTKERGECIQFFAQLAAPLMSNAGKAIGTIIRCKLGTEETLSFLSQAALTLHRIWVRCADYAPMIASKALHFYQQIIAIFPSGTALQLELLGQGDYKREVEPPTLMLSTIASWWKRHAQGYRAPKTTASPTSTHAVQLCLDLNVVDTTDTTTEEASSPTAPHEEWVAGDRIGVDGGCAGTITGIRRQRAWIQWDNGYTAQYTVDEMKRYRYYKLCEQRR</sequence>
<dbReference type="Proteomes" id="UP000218785">
    <property type="component" value="Chromosome"/>
</dbReference>
<organism evidence="1 2">
    <name type="scientific">Tolypothrix tenuis PCC 7101</name>
    <dbReference type="NCBI Taxonomy" id="231146"/>
    <lineage>
        <taxon>Bacteria</taxon>
        <taxon>Bacillati</taxon>
        <taxon>Cyanobacteriota</taxon>
        <taxon>Cyanophyceae</taxon>
        <taxon>Nostocales</taxon>
        <taxon>Tolypothrichaceae</taxon>
        <taxon>Tolypothrix</taxon>
    </lineage>
</organism>
<reference evidence="1 2" key="1">
    <citation type="submission" date="2017-06" db="EMBL/GenBank/DDBJ databases">
        <title>Genome sequencing of cyanobaciteial culture collection at National Institute for Environmental Studies (NIES).</title>
        <authorList>
            <person name="Hirose Y."/>
            <person name="Shimura Y."/>
            <person name="Fujisawa T."/>
            <person name="Nakamura Y."/>
            <person name="Kawachi M."/>
        </authorList>
    </citation>
    <scope>NUCLEOTIDE SEQUENCE [LARGE SCALE GENOMIC DNA]</scope>
    <source>
        <strain evidence="1 2">NIES-37</strain>
    </source>
</reference>